<organism evidence="1 2">
    <name type="scientific">Candidatus Zambryskibacteria bacterium RIFCSPHIGHO2_01_FULL_46_25</name>
    <dbReference type="NCBI Taxonomy" id="1802738"/>
    <lineage>
        <taxon>Bacteria</taxon>
        <taxon>Candidatus Zambryskiibacteriota</taxon>
    </lineage>
</organism>
<reference evidence="1 2" key="1">
    <citation type="journal article" date="2016" name="Nat. Commun.">
        <title>Thousands of microbial genomes shed light on interconnected biogeochemical processes in an aquifer system.</title>
        <authorList>
            <person name="Anantharaman K."/>
            <person name="Brown C.T."/>
            <person name="Hug L.A."/>
            <person name="Sharon I."/>
            <person name="Castelle C.J."/>
            <person name="Probst A.J."/>
            <person name="Thomas B.C."/>
            <person name="Singh A."/>
            <person name="Wilkins M.J."/>
            <person name="Karaoz U."/>
            <person name="Brodie E.L."/>
            <person name="Williams K.H."/>
            <person name="Hubbard S.S."/>
            <person name="Banfield J.F."/>
        </authorList>
    </citation>
    <scope>NUCLEOTIDE SEQUENCE [LARGE SCALE GENOMIC DNA]</scope>
</reference>
<name>A0A1G2SZR6_9BACT</name>
<protein>
    <submittedName>
        <fullName evidence="1">Uncharacterized protein</fullName>
    </submittedName>
</protein>
<sequence>MASLHVILFGFENRYCSRCKNIINAHGEVVPAPPAPVPSFVESCETIVDMAELPIKLFRLGRSLLRGRRFAR</sequence>
<evidence type="ECO:0000313" key="2">
    <source>
        <dbReference type="Proteomes" id="UP000178107"/>
    </source>
</evidence>
<evidence type="ECO:0000313" key="1">
    <source>
        <dbReference type="EMBL" id="OHA90238.1"/>
    </source>
</evidence>
<gene>
    <name evidence="1" type="ORF">A2838_01375</name>
</gene>
<proteinExistence type="predicted"/>
<accession>A0A1G2SZR6</accession>
<comment type="caution">
    <text evidence="1">The sequence shown here is derived from an EMBL/GenBank/DDBJ whole genome shotgun (WGS) entry which is preliminary data.</text>
</comment>
<dbReference type="EMBL" id="MHVH01000005">
    <property type="protein sequence ID" value="OHA90238.1"/>
    <property type="molecule type" value="Genomic_DNA"/>
</dbReference>
<dbReference type="Proteomes" id="UP000178107">
    <property type="component" value="Unassembled WGS sequence"/>
</dbReference>
<dbReference type="AlphaFoldDB" id="A0A1G2SZR6"/>